<reference evidence="3 4" key="1">
    <citation type="submission" date="2019-07" db="EMBL/GenBank/DDBJ databases">
        <title>Sphingomonas AE3 Genome sequencing and assembly.</title>
        <authorList>
            <person name="Kim H."/>
        </authorList>
    </citation>
    <scope>NUCLEOTIDE SEQUENCE [LARGE SCALE GENOMIC DNA]</scope>
    <source>
        <strain evidence="3 4">AE3</strain>
    </source>
</reference>
<dbReference type="OrthoDB" id="121776at2"/>
<evidence type="ECO:0000259" key="2">
    <source>
        <dbReference type="Pfam" id="PF10077"/>
    </source>
</evidence>
<dbReference type="Proteomes" id="UP000321857">
    <property type="component" value="Chromosome"/>
</dbReference>
<name>A0A516INY1_9SPHN</name>
<feature type="chain" id="PRO_5021761164" evidence="1">
    <location>
        <begin position="20"/>
        <end position="154"/>
    </location>
</feature>
<evidence type="ECO:0000256" key="1">
    <source>
        <dbReference type="SAM" id="SignalP"/>
    </source>
</evidence>
<sequence>MTLALAFFLVTVSASVSSAGEPVATFVERDDPELAAASAKARATLSDFLAVLDKGAPDTGGYQVKFALTPTEHIWVENVVRDGDTLTGTLGMKPLRSAHQKGDRVTVKLGEISDWGYWTRDNVAHGFHAYPVLFARLPKVEANARRRELGWPEQ</sequence>
<evidence type="ECO:0000313" key="3">
    <source>
        <dbReference type="EMBL" id="QDP18556.1"/>
    </source>
</evidence>
<organism evidence="3 4">
    <name type="scientific">Sphingomonas xanthus</name>
    <dbReference type="NCBI Taxonomy" id="2594473"/>
    <lineage>
        <taxon>Bacteria</taxon>
        <taxon>Pseudomonadati</taxon>
        <taxon>Pseudomonadota</taxon>
        <taxon>Alphaproteobacteria</taxon>
        <taxon>Sphingomonadales</taxon>
        <taxon>Sphingomonadaceae</taxon>
        <taxon>Sphingomonas</taxon>
    </lineage>
</organism>
<gene>
    <name evidence="3" type="ORF">FMM02_00415</name>
</gene>
<dbReference type="EMBL" id="CP041659">
    <property type="protein sequence ID" value="QDP18556.1"/>
    <property type="molecule type" value="Genomic_DNA"/>
</dbReference>
<keyword evidence="4" id="KW-1185">Reference proteome</keyword>
<evidence type="ECO:0000313" key="4">
    <source>
        <dbReference type="Proteomes" id="UP000321857"/>
    </source>
</evidence>
<proteinExistence type="predicted"/>
<dbReference type="KEGG" id="sxa:FMM02_00415"/>
<feature type="signal peptide" evidence="1">
    <location>
        <begin position="1"/>
        <end position="19"/>
    </location>
</feature>
<protein>
    <submittedName>
        <fullName evidence="3">DUF2314 domain-containing protein</fullName>
    </submittedName>
</protein>
<dbReference type="AlphaFoldDB" id="A0A516INY1"/>
<dbReference type="InterPro" id="IPR018756">
    <property type="entry name" value="DUF2314"/>
</dbReference>
<dbReference type="Pfam" id="PF10077">
    <property type="entry name" value="DUF2314"/>
    <property type="match status" value="1"/>
</dbReference>
<accession>A0A516INY1</accession>
<feature type="domain" description="DUF2314" evidence="2">
    <location>
        <begin position="31"/>
        <end position="137"/>
    </location>
</feature>
<dbReference type="RefSeq" id="WP_147493019.1">
    <property type="nucleotide sequence ID" value="NZ_CP041659.1"/>
</dbReference>
<keyword evidence="1" id="KW-0732">Signal</keyword>